<dbReference type="GO" id="GO:0018996">
    <property type="term" value="P:molting cycle, collagen and cuticulin-based cuticle"/>
    <property type="evidence" value="ECO:0007669"/>
    <property type="project" value="InterPro"/>
</dbReference>
<dbReference type="InterPro" id="IPR035914">
    <property type="entry name" value="Sperma_CUB_dom_sf"/>
</dbReference>
<dbReference type="PIRSF" id="PIRSF036365">
    <property type="entry name" value="Astacin_nematoda"/>
    <property type="match status" value="1"/>
</dbReference>
<evidence type="ECO:0000256" key="2">
    <source>
        <dbReference type="ARBA" id="ARBA00022525"/>
    </source>
</evidence>
<dbReference type="AlphaFoldDB" id="A0A0N5B6E7"/>
<evidence type="ECO:0000259" key="17">
    <source>
        <dbReference type="PROSITE" id="PS50026"/>
    </source>
</evidence>
<evidence type="ECO:0000256" key="14">
    <source>
        <dbReference type="RuleBase" id="RU361183"/>
    </source>
</evidence>
<evidence type="ECO:0000259" key="16">
    <source>
        <dbReference type="PROSITE" id="PS01180"/>
    </source>
</evidence>
<evidence type="ECO:0000259" key="18">
    <source>
        <dbReference type="PROSITE" id="PS51864"/>
    </source>
</evidence>
<feature type="disulfide bond" evidence="12">
    <location>
        <begin position="316"/>
        <end position="326"/>
    </location>
</feature>
<proteinExistence type="predicted"/>
<dbReference type="InterPro" id="IPR036383">
    <property type="entry name" value="TSP1_rpt_sf"/>
</dbReference>
<feature type="disulfide bond" evidence="13">
    <location>
        <begin position="165"/>
        <end position="320"/>
    </location>
</feature>
<evidence type="ECO:0000256" key="9">
    <source>
        <dbReference type="ARBA" id="ARBA00023049"/>
    </source>
</evidence>
<dbReference type="Proteomes" id="UP000046392">
    <property type="component" value="Unplaced"/>
</dbReference>
<dbReference type="PROSITE" id="PS50026">
    <property type="entry name" value="EGF_3"/>
    <property type="match status" value="1"/>
</dbReference>
<keyword evidence="6 14" id="KW-0732">Signal</keyword>
<evidence type="ECO:0000313" key="19">
    <source>
        <dbReference type="Proteomes" id="UP000046392"/>
    </source>
</evidence>
<organism evidence="19 20">
    <name type="scientific">Strongyloides papillosus</name>
    <name type="common">Intestinal threadworm</name>
    <dbReference type="NCBI Taxonomy" id="174720"/>
    <lineage>
        <taxon>Eukaryota</taxon>
        <taxon>Metazoa</taxon>
        <taxon>Ecdysozoa</taxon>
        <taxon>Nematoda</taxon>
        <taxon>Chromadorea</taxon>
        <taxon>Rhabditida</taxon>
        <taxon>Tylenchina</taxon>
        <taxon>Panagrolaimomorpha</taxon>
        <taxon>Strongyloidoidea</taxon>
        <taxon>Strongyloididae</taxon>
        <taxon>Strongyloides</taxon>
    </lineage>
</organism>
<dbReference type="FunFam" id="3.40.390.10:FF:000028">
    <property type="entry name" value="Zinc metalloproteinase"/>
    <property type="match status" value="1"/>
</dbReference>
<dbReference type="Pfam" id="PF00431">
    <property type="entry name" value="CUB"/>
    <property type="match status" value="1"/>
</dbReference>
<evidence type="ECO:0000256" key="11">
    <source>
        <dbReference type="ARBA" id="ARBA00023180"/>
    </source>
</evidence>
<dbReference type="Gene3D" id="3.40.390.10">
    <property type="entry name" value="Collagenase (Catalytic Domain)"/>
    <property type="match status" value="1"/>
</dbReference>
<comment type="cofactor">
    <cofactor evidence="13 14">
        <name>Zn(2+)</name>
        <dbReference type="ChEBI" id="CHEBI:29105"/>
    </cofactor>
    <text evidence="13 14">Binds 1 zinc ion per subunit.</text>
</comment>
<comment type="subcellular location">
    <subcellularLocation>
        <location evidence="1">Secreted</location>
    </subcellularLocation>
</comment>
<evidence type="ECO:0000313" key="20">
    <source>
        <dbReference type="WBParaSite" id="SPAL_0000163700.1"/>
    </source>
</evidence>
<evidence type="ECO:0000256" key="1">
    <source>
        <dbReference type="ARBA" id="ARBA00004613"/>
    </source>
</evidence>
<dbReference type="EC" id="3.4.24.-" evidence="14"/>
<feature type="region of interest" description="Disordered" evidence="15">
    <location>
        <begin position="486"/>
        <end position="538"/>
    </location>
</feature>
<dbReference type="GO" id="GO:0006508">
    <property type="term" value="P:proteolysis"/>
    <property type="evidence" value="ECO:0007669"/>
    <property type="project" value="UniProtKB-KW"/>
</dbReference>
<keyword evidence="2" id="KW-0964">Secreted</keyword>
<dbReference type="InterPro" id="IPR000884">
    <property type="entry name" value="TSP1_rpt"/>
</dbReference>
<evidence type="ECO:0000256" key="5">
    <source>
        <dbReference type="ARBA" id="ARBA00022723"/>
    </source>
</evidence>
<keyword evidence="19" id="KW-1185">Reference proteome</keyword>
<feature type="binding site" evidence="13">
    <location>
        <position position="223"/>
    </location>
    <ligand>
        <name>Zn(2+)</name>
        <dbReference type="ChEBI" id="CHEBI:29105"/>
        <note>catalytic</note>
    </ligand>
</feature>
<feature type="domain" description="CUB" evidence="16">
    <location>
        <begin position="362"/>
        <end position="475"/>
    </location>
</feature>
<evidence type="ECO:0000256" key="3">
    <source>
        <dbReference type="ARBA" id="ARBA00022536"/>
    </source>
</evidence>
<dbReference type="InterPro" id="IPR017050">
    <property type="entry name" value="Metallopeptidase_nem"/>
</dbReference>
<feature type="chain" id="PRO_5005733390" description="Metalloendopeptidase" evidence="14">
    <location>
        <begin position="24"/>
        <end position="807"/>
    </location>
</feature>
<evidence type="ECO:0000256" key="8">
    <source>
        <dbReference type="ARBA" id="ARBA00022833"/>
    </source>
</evidence>
<dbReference type="SUPFAM" id="SSF82895">
    <property type="entry name" value="TSP-1 type 1 repeat"/>
    <property type="match status" value="1"/>
</dbReference>
<dbReference type="CDD" id="cd00041">
    <property type="entry name" value="CUB"/>
    <property type="match status" value="1"/>
</dbReference>
<dbReference type="InterPro" id="IPR001506">
    <property type="entry name" value="Peptidase_M12A"/>
</dbReference>
<dbReference type="InterPro" id="IPR000859">
    <property type="entry name" value="CUB_dom"/>
</dbReference>
<dbReference type="SUPFAM" id="SSF55486">
    <property type="entry name" value="Metalloproteases ('zincins'), catalytic domain"/>
    <property type="match status" value="1"/>
</dbReference>
<dbReference type="PANTHER" id="PTHR10127">
    <property type="entry name" value="DISCOIDIN, CUB, EGF, LAMININ , AND ZINC METALLOPROTEASE DOMAIN CONTAINING"/>
    <property type="match status" value="1"/>
</dbReference>
<feature type="binding site" evidence="13">
    <location>
        <position position="217"/>
    </location>
    <ligand>
        <name>Zn(2+)</name>
        <dbReference type="ChEBI" id="CHEBI:29105"/>
        <note>catalytic</note>
    </ligand>
</feature>
<dbReference type="Pfam" id="PF00090">
    <property type="entry name" value="TSP_1"/>
    <property type="match status" value="1"/>
</dbReference>
<dbReference type="CDD" id="cd04280">
    <property type="entry name" value="ZnMc_astacin_like"/>
    <property type="match status" value="1"/>
</dbReference>
<sequence length="807" mass="91457">MLLATRKFLRLFTLFILFVNVISSNNSNSSDESSLNSANDAAELKFLLHEIKAQSAKKFGIFSDSLIDAGAQDMKKVTFNDGTEASVNRKVSDDLFENDILLNIEQANEILNEVKSTRRVSKRQAQPGLKFLWTNKNINYIFAYTDYTWQNLIRSALSHIEKETCMRFSENNGNYDKLQFIRGSGCWSNVGRQGGRQQVSIGYGCDSVGIIAHETLHALGLWHEQSRYDRDDYVRIDWTKIFRGTQSNFEKRTPATSDNMDMPYDLGSVMHYGSKAFSTDWSTYSIITKDSLYQQTIGQRKGISFKDARMINLRYCMDVCRTQLNCMNGGYTDPNSCYECRCPPGYTGRLCNKVRESNFQSCRGGEFRASENWQTITSPYLLATMNCFWRITAPRNNKIQLKFEKINFPCSDVCDNYVEVKYLADKTTTGARMCCTVPSKIIETKEVGTDIILNLVGDPSVQNGYQGFIVKYRILSKGNPNKVAITTTSNKPRHRLNKNDKKTINKKTTRRNNRTNNRVKYSKKNSPRRDPLIRSATTHSPTLFSRVASCSQNKKDNSISLDNHKLTNQNQKINLLPNNKDLIGILSQNHSALILKNQTIIKTVFAAENPDGGNGGNTGNLLTTTKAPERGSWSAWGEWSTCSHSCGGCGTRVRVRACYPEPLTCDGNVEDSEPCNPQVCKKIDTKKNQRCMGRLVMPCDLMEQLDFGTTRSNDMFRVGDIPHLPTNSKNIHIINKGKKIMSHRKKRFVDGDKQMQEQSICEKRFTYNCPTNLLTINVDWKKPNDDYQTGACCSGYKPNQNNICVPA</sequence>
<dbReference type="PROSITE" id="PS50092">
    <property type="entry name" value="TSP1"/>
    <property type="match status" value="1"/>
</dbReference>
<dbReference type="SMART" id="SM00235">
    <property type="entry name" value="ZnMc"/>
    <property type="match status" value="1"/>
</dbReference>
<dbReference type="SMART" id="SM00042">
    <property type="entry name" value="CUB"/>
    <property type="match status" value="1"/>
</dbReference>
<evidence type="ECO:0000256" key="13">
    <source>
        <dbReference type="PROSITE-ProRule" id="PRU01211"/>
    </source>
</evidence>
<feature type="disulfide bond" evidence="12">
    <location>
        <begin position="342"/>
        <end position="351"/>
    </location>
</feature>
<keyword evidence="11" id="KW-0325">Glycoprotein</keyword>
<dbReference type="CDD" id="cd00054">
    <property type="entry name" value="EGF_CA"/>
    <property type="match status" value="1"/>
</dbReference>
<evidence type="ECO:0000256" key="7">
    <source>
        <dbReference type="ARBA" id="ARBA00022801"/>
    </source>
</evidence>
<dbReference type="GO" id="GO:0005576">
    <property type="term" value="C:extracellular region"/>
    <property type="evidence" value="ECO:0007669"/>
    <property type="project" value="UniProtKB-SubCell"/>
</dbReference>
<keyword evidence="3 12" id="KW-0245">EGF-like domain</keyword>
<comment type="caution">
    <text evidence="12">Lacks conserved residue(s) required for the propagation of feature annotation.</text>
</comment>
<keyword evidence="9 13" id="KW-0482">Metalloprotease</keyword>
<dbReference type="Gene3D" id="2.20.100.10">
    <property type="entry name" value="Thrombospondin type-1 (TSP1) repeat"/>
    <property type="match status" value="1"/>
</dbReference>
<keyword evidence="8 13" id="KW-0862">Zinc</keyword>
<evidence type="ECO:0000256" key="10">
    <source>
        <dbReference type="ARBA" id="ARBA00023157"/>
    </source>
</evidence>
<dbReference type="Pfam" id="PF01400">
    <property type="entry name" value="Astacin"/>
    <property type="match status" value="1"/>
</dbReference>
<dbReference type="PANTHER" id="PTHR10127:SF831">
    <property type="entry name" value="ZINC METALLOPROTEINASE NAS-37"/>
    <property type="match status" value="1"/>
</dbReference>
<dbReference type="PRINTS" id="PR00480">
    <property type="entry name" value="ASTACIN"/>
</dbReference>
<name>A0A0N5B6E7_STREA</name>
<dbReference type="PROSITE" id="PS51864">
    <property type="entry name" value="ASTACIN"/>
    <property type="match status" value="1"/>
</dbReference>
<accession>A0A0N5B6E7</accession>
<feature type="domain" description="EGF-like" evidence="17">
    <location>
        <begin position="312"/>
        <end position="352"/>
    </location>
</feature>
<feature type="active site" evidence="13">
    <location>
        <position position="214"/>
    </location>
</feature>
<evidence type="ECO:0000256" key="4">
    <source>
        <dbReference type="ARBA" id="ARBA00022670"/>
    </source>
</evidence>
<feature type="binding site" evidence="13">
    <location>
        <position position="213"/>
    </location>
    <ligand>
        <name>Zn(2+)</name>
        <dbReference type="ChEBI" id="CHEBI:29105"/>
        <note>catalytic</note>
    </ligand>
</feature>
<dbReference type="InterPro" id="IPR000742">
    <property type="entry name" value="EGF"/>
</dbReference>
<keyword evidence="5 13" id="KW-0479">Metal-binding</keyword>
<feature type="signal peptide" evidence="14">
    <location>
        <begin position="1"/>
        <end position="23"/>
    </location>
</feature>
<dbReference type="SMART" id="SM00209">
    <property type="entry name" value="TSP1"/>
    <property type="match status" value="1"/>
</dbReference>
<dbReference type="GO" id="GO:0008270">
    <property type="term" value="F:zinc ion binding"/>
    <property type="evidence" value="ECO:0007669"/>
    <property type="project" value="UniProtKB-UniRule"/>
</dbReference>
<dbReference type="InterPro" id="IPR034035">
    <property type="entry name" value="Astacin-like_dom"/>
</dbReference>
<dbReference type="PROSITE" id="PS01180">
    <property type="entry name" value="CUB"/>
    <property type="match status" value="1"/>
</dbReference>
<dbReference type="InterPro" id="IPR006026">
    <property type="entry name" value="Peptidase_Metallo"/>
</dbReference>
<dbReference type="Gene3D" id="2.60.120.290">
    <property type="entry name" value="Spermadhesin, CUB domain"/>
    <property type="match status" value="1"/>
</dbReference>
<reference evidence="20" key="1">
    <citation type="submission" date="2017-02" db="UniProtKB">
        <authorList>
            <consortium name="WormBaseParasite"/>
        </authorList>
    </citation>
    <scope>IDENTIFICATION</scope>
</reference>
<evidence type="ECO:0000256" key="12">
    <source>
        <dbReference type="PROSITE-ProRule" id="PRU00076"/>
    </source>
</evidence>
<dbReference type="PROSITE" id="PS00022">
    <property type="entry name" value="EGF_1"/>
    <property type="match status" value="1"/>
</dbReference>
<evidence type="ECO:0000256" key="15">
    <source>
        <dbReference type="SAM" id="MobiDB-lite"/>
    </source>
</evidence>
<evidence type="ECO:0000256" key="6">
    <source>
        <dbReference type="ARBA" id="ARBA00022729"/>
    </source>
</evidence>
<feature type="compositionally biased region" description="Basic residues" evidence="15">
    <location>
        <begin position="504"/>
        <end position="513"/>
    </location>
</feature>
<dbReference type="PROSITE" id="PS01186">
    <property type="entry name" value="EGF_2"/>
    <property type="match status" value="1"/>
</dbReference>
<keyword evidence="10 12" id="KW-1015">Disulfide bond</keyword>
<feature type="domain" description="Peptidase M12A" evidence="18">
    <location>
        <begin position="124"/>
        <end position="321"/>
    </location>
</feature>
<dbReference type="GO" id="GO:0004222">
    <property type="term" value="F:metalloendopeptidase activity"/>
    <property type="evidence" value="ECO:0007669"/>
    <property type="project" value="UniProtKB-UniRule"/>
</dbReference>
<dbReference type="SUPFAM" id="SSF49854">
    <property type="entry name" value="Spermadhesin, CUB domain"/>
    <property type="match status" value="1"/>
</dbReference>
<keyword evidence="4 13" id="KW-0645">Protease</keyword>
<keyword evidence="7 13" id="KW-0378">Hydrolase</keyword>
<dbReference type="WBParaSite" id="SPAL_0000163700.1">
    <property type="protein sequence ID" value="SPAL_0000163700.1"/>
    <property type="gene ID" value="SPAL_0000163700"/>
</dbReference>
<dbReference type="InterPro" id="IPR024079">
    <property type="entry name" value="MetalloPept_cat_dom_sf"/>
</dbReference>
<protein>
    <recommendedName>
        <fullName evidence="14">Metalloendopeptidase</fullName>
        <ecNumber evidence="14">3.4.24.-</ecNumber>
    </recommendedName>
</protein>